<protein>
    <recommendedName>
        <fullName evidence="4">Lipoprotein</fullName>
    </recommendedName>
</protein>
<evidence type="ECO:0008006" key="4">
    <source>
        <dbReference type="Google" id="ProtNLM"/>
    </source>
</evidence>
<dbReference type="EMBL" id="JAEDXU010000010">
    <property type="protein sequence ID" value="MBP1047866.1"/>
    <property type="molecule type" value="Genomic_DNA"/>
</dbReference>
<sequence>MKKIITGIVIAVGLSLLTGCSKTITADDLNKVKLGMTVSEVKAELGSPTEIMDLSMENLDKYVNLDLQENGDEIESLPEFVELMDYLNSEEDVQLYRYTVDDNQTIHIYIYKADDKVIYASLVKESEEES</sequence>
<dbReference type="Gene3D" id="3.30.1450.10">
    <property type="match status" value="1"/>
</dbReference>
<dbReference type="InterPro" id="IPR037873">
    <property type="entry name" value="BamE-like"/>
</dbReference>
<dbReference type="PROSITE" id="PS51257">
    <property type="entry name" value="PROKAR_LIPOPROTEIN"/>
    <property type="match status" value="1"/>
</dbReference>
<accession>A0ABS4CMP8</accession>
<reference evidence="2 3" key="1">
    <citation type="submission" date="2020-12" db="EMBL/GenBank/DDBJ databases">
        <title>Vagococcus allomyrinae sp. nov. and Enterococcus lavae sp. nov., isolated from the larvae of Allomyrina dichotoma.</title>
        <authorList>
            <person name="Lee S.D."/>
        </authorList>
    </citation>
    <scope>NUCLEOTIDE SEQUENCE [LARGE SCALE GENOMIC DNA]</scope>
    <source>
        <strain evidence="2 3">BWM-S5</strain>
    </source>
</reference>
<evidence type="ECO:0000256" key="1">
    <source>
        <dbReference type="ARBA" id="ARBA00022729"/>
    </source>
</evidence>
<proteinExistence type="predicted"/>
<evidence type="ECO:0000313" key="2">
    <source>
        <dbReference type="EMBL" id="MBP1047866.1"/>
    </source>
</evidence>
<dbReference type="RefSeq" id="WP_209558644.1">
    <property type="nucleotide sequence ID" value="NZ_JAEDXU010000010.1"/>
</dbReference>
<dbReference type="Proteomes" id="UP000673375">
    <property type="component" value="Unassembled WGS sequence"/>
</dbReference>
<keyword evidence="1" id="KW-0732">Signal</keyword>
<comment type="caution">
    <text evidence="2">The sequence shown here is derived from an EMBL/GenBank/DDBJ whole genome shotgun (WGS) entry which is preliminary data.</text>
</comment>
<gene>
    <name evidence="2" type="ORF">I6N96_16365</name>
</gene>
<name>A0ABS4CMP8_9ENTE</name>
<keyword evidence="3" id="KW-1185">Reference proteome</keyword>
<organism evidence="2 3">
    <name type="scientific">Enterococcus larvae</name>
    <dbReference type="NCBI Taxonomy" id="2794352"/>
    <lineage>
        <taxon>Bacteria</taxon>
        <taxon>Bacillati</taxon>
        <taxon>Bacillota</taxon>
        <taxon>Bacilli</taxon>
        <taxon>Lactobacillales</taxon>
        <taxon>Enterococcaceae</taxon>
        <taxon>Enterococcus</taxon>
    </lineage>
</organism>
<evidence type="ECO:0000313" key="3">
    <source>
        <dbReference type="Proteomes" id="UP000673375"/>
    </source>
</evidence>